<comment type="caution">
    <text evidence="1">The sequence shown here is derived from an EMBL/GenBank/DDBJ whole genome shotgun (WGS) entry which is preliminary data.</text>
</comment>
<dbReference type="EMBL" id="JAGTPW010000083">
    <property type="protein sequence ID" value="MBR8646259.1"/>
    <property type="molecule type" value="Genomic_DNA"/>
</dbReference>
<evidence type="ECO:0000313" key="1">
    <source>
        <dbReference type="EMBL" id="MBR8646259.1"/>
    </source>
</evidence>
<evidence type="ECO:0000313" key="2">
    <source>
        <dbReference type="Proteomes" id="UP000680045"/>
    </source>
</evidence>
<dbReference type="Proteomes" id="UP000680045">
    <property type="component" value="Unassembled WGS sequence"/>
</dbReference>
<organism evidence="1 2">
    <name type="scientific">Peribacillus frigoritolerans</name>
    <dbReference type="NCBI Taxonomy" id="450367"/>
    <lineage>
        <taxon>Bacteria</taxon>
        <taxon>Bacillati</taxon>
        <taxon>Bacillota</taxon>
        <taxon>Bacilli</taxon>
        <taxon>Bacillales</taxon>
        <taxon>Bacillaceae</taxon>
        <taxon>Peribacillus</taxon>
    </lineage>
</organism>
<gene>
    <name evidence="1" type="ORF">KEH51_28070</name>
</gene>
<proteinExistence type="predicted"/>
<reference evidence="1" key="1">
    <citation type="submission" date="2021-04" db="EMBL/GenBank/DDBJ databases">
        <title>Whole genome sequencing of Enterococci isolates from hospitalized patients.</title>
        <authorList>
            <person name="Ogoti B.M."/>
            <person name="Onyambu F.G."/>
        </authorList>
    </citation>
    <scope>NUCLEOTIDE SEQUENCE</scope>
    <source>
        <strain evidence="1">242</strain>
    </source>
</reference>
<accession>A0A941JC08</accession>
<sequence>MTSATLVVKDSFNYFKEQLGLENEPMQTASFPSPFPYKKLVKVLVPNDLPDINCLSVEEFSETAATILLLPLRQRKGE</sequence>
<name>A0A941JC08_9BACI</name>
<dbReference type="AlphaFoldDB" id="A0A941JC08"/>
<protein>
    <submittedName>
        <fullName evidence="1">Uncharacterized protein</fullName>
    </submittedName>
</protein>